<reference evidence="1" key="1">
    <citation type="submission" date="2021-02" db="EMBL/GenBank/DDBJ databases">
        <authorList>
            <consortium name="DOE Joint Genome Institute"/>
            <person name="Ahrendt S."/>
            <person name="Looney B.P."/>
            <person name="Miyauchi S."/>
            <person name="Morin E."/>
            <person name="Drula E."/>
            <person name="Courty P.E."/>
            <person name="Chicoki N."/>
            <person name="Fauchery L."/>
            <person name="Kohler A."/>
            <person name="Kuo A."/>
            <person name="Labutti K."/>
            <person name="Pangilinan J."/>
            <person name="Lipzen A."/>
            <person name="Riley R."/>
            <person name="Andreopoulos W."/>
            <person name="He G."/>
            <person name="Johnson J."/>
            <person name="Barry K.W."/>
            <person name="Grigoriev I.V."/>
            <person name="Nagy L."/>
            <person name="Hibbett D."/>
            <person name="Henrissat B."/>
            <person name="Matheny P.B."/>
            <person name="Labbe J."/>
            <person name="Martin F."/>
        </authorList>
    </citation>
    <scope>NUCLEOTIDE SEQUENCE</scope>
    <source>
        <strain evidence="1">EC-137</strain>
    </source>
</reference>
<dbReference type="EMBL" id="MU273572">
    <property type="protein sequence ID" value="KAI0031655.1"/>
    <property type="molecule type" value="Genomic_DNA"/>
</dbReference>
<proteinExistence type="predicted"/>
<comment type="caution">
    <text evidence="1">The sequence shown here is derived from an EMBL/GenBank/DDBJ whole genome shotgun (WGS) entry which is preliminary data.</text>
</comment>
<accession>A0ACB8QJ61</accession>
<sequence length="441" mass="50071">MCDFCNEKPGTILCASCGRVRYCSDRCQERALCDHVFSCKPGVPVETAYILAKAVYLDLFPSDVQTRIDYGFTKALDWRQESNLLGLYTGLIKLLRIPPRVIHDWRVRGVLIQEIVNAYEKIPASYRGDYYPWFLQNRHLLRVNSPKLDGPIKLAHFKRAAWTFLGQPSSSANGKINTYFRSLPAYAKQCFLFYGSLCAQQQPGPGRTWIGFGFCAAKDLYEECQLARDYYQLIHLCTFDEFCSARSSCSLPDLFKAYGIKSSLGILNTVCRPVRQSVWDLKEYITLVYEYGVDADGEPILPPRPVSVDYGFVNCAGEREKKKLQELYKRYFSLSMADPLELHNAAIAGRLYKHMAEDKNIILEPKKLYMRLLQNPYPLVFPGSQSSSFANSNPDPLVRTWATGTLYLWIGLLVLALSGAYMLSFSSLVSCFCALFSHVNC</sequence>
<protein>
    <submittedName>
        <fullName evidence="1">Uncharacterized protein</fullName>
    </submittedName>
</protein>
<gene>
    <name evidence="1" type="ORF">K488DRAFT_51680</name>
</gene>
<evidence type="ECO:0000313" key="1">
    <source>
        <dbReference type="EMBL" id="KAI0031655.1"/>
    </source>
</evidence>
<dbReference type="Proteomes" id="UP000814128">
    <property type="component" value="Unassembled WGS sequence"/>
</dbReference>
<name>A0ACB8QJ61_9AGAM</name>
<evidence type="ECO:0000313" key="2">
    <source>
        <dbReference type="Proteomes" id="UP000814128"/>
    </source>
</evidence>
<organism evidence="1 2">
    <name type="scientific">Vararia minispora EC-137</name>
    <dbReference type="NCBI Taxonomy" id="1314806"/>
    <lineage>
        <taxon>Eukaryota</taxon>
        <taxon>Fungi</taxon>
        <taxon>Dikarya</taxon>
        <taxon>Basidiomycota</taxon>
        <taxon>Agaricomycotina</taxon>
        <taxon>Agaricomycetes</taxon>
        <taxon>Russulales</taxon>
        <taxon>Lachnocladiaceae</taxon>
        <taxon>Vararia</taxon>
    </lineage>
</organism>
<keyword evidence="2" id="KW-1185">Reference proteome</keyword>
<reference evidence="1" key="2">
    <citation type="journal article" date="2022" name="New Phytol.">
        <title>Evolutionary transition to the ectomycorrhizal habit in the genomes of a hyperdiverse lineage of mushroom-forming fungi.</title>
        <authorList>
            <person name="Looney B."/>
            <person name="Miyauchi S."/>
            <person name="Morin E."/>
            <person name="Drula E."/>
            <person name="Courty P.E."/>
            <person name="Kohler A."/>
            <person name="Kuo A."/>
            <person name="LaButti K."/>
            <person name="Pangilinan J."/>
            <person name="Lipzen A."/>
            <person name="Riley R."/>
            <person name="Andreopoulos W."/>
            <person name="He G."/>
            <person name="Johnson J."/>
            <person name="Nolan M."/>
            <person name="Tritt A."/>
            <person name="Barry K.W."/>
            <person name="Grigoriev I.V."/>
            <person name="Nagy L.G."/>
            <person name="Hibbett D."/>
            <person name="Henrissat B."/>
            <person name="Matheny P.B."/>
            <person name="Labbe J."/>
            <person name="Martin F.M."/>
        </authorList>
    </citation>
    <scope>NUCLEOTIDE SEQUENCE</scope>
    <source>
        <strain evidence="1">EC-137</strain>
    </source>
</reference>